<dbReference type="InterPro" id="IPR013217">
    <property type="entry name" value="Methyltransf_12"/>
</dbReference>
<dbReference type="Proteomes" id="UP001304461">
    <property type="component" value="Unassembled WGS sequence"/>
</dbReference>
<dbReference type="InterPro" id="IPR029063">
    <property type="entry name" value="SAM-dependent_MTases_sf"/>
</dbReference>
<keyword evidence="2" id="KW-0489">Methyltransferase</keyword>
<keyword evidence="2" id="KW-0808">Transferase</keyword>
<dbReference type="Gene3D" id="3.40.50.150">
    <property type="entry name" value="Vaccinia Virus protein VP39"/>
    <property type="match status" value="1"/>
</dbReference>
<dbReference type="RefSeq" id="WP_323306419.1">
    <property type="nucleotide sequence ID" value="NZ_JAYGHX010000011.1"/>
</dbReference>
<evidence type="ECO:0000313" key="2">
    <source>
        <dbReference type="EMBL" id="MEA5392472.1"/>
    </source>
</evidence>
<evidence type="ECO:0000259" key="1">
    <source>
        <dbReference type="Pfam" id="PF08242"/>
    </source>
</evidence>
<dbReference type="SUPFAM" id="SSF53335">
    <property type="entry name" value="S-adenosyl-L-methionine-dependent methyltransferases"/>
    <property type="match status" value="1"/>
</dbReference>
<dbReference type="GO" id="GO:0032259">
    <property type="term" value="P:methylation"/>
    <property type="evidence" value="ECO:0007669"/>
    <property type="project" value="UniProtKB-KW"/>
</dbReference>
<feature type="domain" description="Methyltransferase type 12" evidence="1">
    <location>
        <begin position="50"/>
        <end position="150"/>
    </location>
</feature>
<comment type="caution">
    <text evidence="2">The sequence shown here is derived from an EMBL/GenBank/DDBJ whole genome shotgun (WGS) entry which is preliminary data.</text>
</comment>
<proteinExistence type="predicted"/>
<accession>A0ABU5RXF4</accession>
<sequence length="235" mass="26149">MDFFDRQWATYRAVVDHDLMQHRALTAALGQALEAWLAARPAGSAAPRMVDLGCGDLAVMAPLLRGLPLGTYLGVDLSGPVLPRAAAALGPVPYPCRWREQDLLAWAAAEPGTEPVDLLHSAFAIHHLSDDDKARFLRLCRRHLASNGLFLWADVFRPPGEDRPAYVARYVDRIRSDWGVLAPEQQQPVIDHLSQFDFPADRDAIRRTAEACGWTWQWLWQGDHRAEALAVLTAA</sequence>
<gene>
    <name evidence="2" type="ORF">VB738_14510</name>
</gene>
<dbReference type="Pfam" id="PF08242">
    <property type="entry name" value="Methyltransf_12"/>
    <property type="match status" value="1"/>
</dbReference>
<protein>
    <submittedName>
        <fullName evidence="2">Class I SAM-dependent methyltransferase</fullName>
        <ecNumber evidence="2">2.1.-.-</ecNumber>
    </submittedName>
</protein>
<dbReference type="EMBL" id="JAYGHX010000011">
    <property type="protein sequence ID" value="MEA5392472.1"/>
    <property type="molecule type" value="Genomic_DNA"/>
</dbReference>
<reference evidence="2 3" key="1">
    <citation type="submission" date="2023-12" db="EMBL/GenBank/DDBJ databases">
        <title>Baltic Sea Cyanobacteria.</title>
        <authorList>
            <person name="Delbaje E."/>
            <person name="Fewer D.P."/>
            <person name="Shishido T.K."/>
        </authorList>
    </citation>
    <scope>NUCLEOTIDE SEQUENCE [LARGE SCALE GENOMIC DNA]</scope>
    <source>
        <strain evidence="2 3">UHCC 0139</strain>
    </source>
</reference>
<keyword evidence="3" id="KW-1185">Reference proteome</keyword>
<organism evidence="2 3">
    <name type="scientific">Cyanobium gracile UHCC 0139</name>
    <dbReference type="NCBI Taxonomy" id="3110308"/>
    <lineage>
        <taxon>Bacteria</taxon>
        <taxon>Bacillati</taxon>
        <taxon>Cyanobacteriota</taxon>
        <taxon>Cyanophyceae</taxon>
        <taxon>Synechococcales</taxon>
        <taxon>Prochlorococcaceae</taxon>
        <taxon>Cyanobium</taxon>
    </lineage>
</organism>
<evidence type="ECO:0000313" key="3">
    <source>
        <dbReference type="Proteomes" id="UP001304461"/>
    </source>
</evidence>
<dbReference type="CDD" id="cd02440">
    <property type="entry name" value="AdoMet_MTases"/>
    <property type="match status" value="1"/>
</dbReference>
<dbReference type="EC" id="2.1.-.-" evidence="2"/>
<name>A0ABU5RXF4_9CYAN</name>
<dbReference type="GO" id="GO:0008168">
    <property type="term" value="F:methyltransferase activity"/>
    <property type="evidence" value="ECO:0007669"/>
    <property type="project" value="UniProtKB-KW"/>
</dbReference>